<evidence type="ECO:0000256" key="1">
    <source>
        <dbReference type="SAM" id="MobiDB-lite"/>
    </source>
</evidence>
<accession>G7Y8C4</accession>
<feature type="non-terminal residue" evidence="2">
    <location>
        <position position="1"/>
    </location>
</feature>
<dbReference type="EMBL" id="DF142940">
    <property type="protein sequence ID" value="GAA49209.1"/>
    <property type="molecule type" value="Genomic_DNA"/>
</dbReference>
<evidence type="ECO:0000313" key="3">
    <source>
        <dbReference type="Proteomes" id="UP000008909"/>
    </source>
</evidence>
<feature type="region of interest" description="Disordered" evidence="1">
    <location>
        <begin position="243"/>
        <end position="285"/>
    </location>
</feature>
<organism evidence="2 3">
    <name type="scientific">Clonorchis sinensis</name>
    <name type="common">Chinese liver fluke</name>
    <dbReference type="NCBI Taxonomy" id="79923"/>
    <lineage>
        <taxon>Eukaryota</taxon>
        <taxon>Metazoa</taxon>
        <taxon>Spiralia</taxon>
        <taxon>Lophotrochozoa</taxon>
        <taxon>Platyhelminthes</taxon>
        <taxon>Trematoda</taxon>
        <taxon>Digenea</taxon>
        <taxon>Opisthorchiida</taxon>
        <taxon>Opisthorchiata</taxon>
        <taxon>Opisthorchiidae</taxon>
        <taxon>Clonorchis</taxon>
    </lineage>
</organism>
<reference evidence="2" key="1">
    <citation type="journal article" date="2011" name="Genome Biol.">
        <title>The draft genome of the carcinogenic human liver fluke Clonorchis sinensis.</title>
        <authorList>
            <person name="Wang X."/>
            <person name="Chen W."/>
            <person name="Huang Y."/>
            <person name="Sun J."/>
            <person name="Men J."/>
            <person name="Liu H."/>
            <person name="Luo F."/>
            <person name="Guo L."/>
            <person name="Lv X."/>
            <person name="Deng C."/>
            <person name="Zhou C."/>
            <person name="Fan Y."/>
            <person name="Li X."/>
            <person name="Huang L."/>
            <person name="Hu Y."/>
            <person name="Liang C."/>
            <person name="Hu X."/>
            <person name="Xu J."/>
            <person name="Yu X."/>
        </authorList>
    </citation>
    <scope>NUCLEOTIDE SEQUENCE [LARGE SCALE GENOMIC DNA]</scope>
    <source>
        <strain evidence="2">Henan</strain>
    </source>
</reference>
<evidence type="ECO:0000313" key="2">
    <source>
        <dbReference type="EMBL" id="GAA49209.1"/>
    </source>
</evidence>
<name>G7Y8C4_CLOSI</name>
<proteinExistence type="predicted"/>
<dbReference type="Proteomes" id="UP000008909">
    <property type="component" value="Unassembled WGS sequence"/>
</dbReference>
<sequence>PSSGSFEIGDFSRQAHRSFVHPFKRINSSDKKQYSLVDIRSGDSQTFDESLRPSESFRCGFLEHRPTCLKVANANPAMENRVLQLERTRIINYLEISTGIRLPGLMTKSFLDCRSKTNTMFRLEYIITIIIGSMTSVFNIDASLPYNHDLFESLIVKKKNKDGRGGDLLLPYYNHSENKTDNSKGLIDCSTTLKKVVRIAVFQPIFCVKSSRVENSRRSRSMVWDFRHKLWLVESHRITRGTRELHGRKLPKTTKLKGERPQRNTDWERTNRKRASNTQKQPSNQLVEYDAYRQQGYADQEWANNTAAMANWYTPIGQSHEWILDTLRKLYNCS</sequence>
<feature type="compositionally biased region" description="Basic and acidic residues" evidence="1">
    <location>
        <begin position="256"/>
        <end position="270"/>
    </location>
</feature>
<reference key="2">
    <citation type="submission" date="2011-10" db="EMBL/GenBank/DDBJ databases">
        <title>The genome and transcriptome sequence of Clonorchis sinensis provide insights into the carcinogenic liver fluke.</title>
        <authorList>
            <person name="Wang X."/>
            <person name="Huang Y."/>
            <person name="Chen W."/>
            <person name="Liu H."/>
            <person name="Guo L."/>
            <person name="Chen Y."/>
            <person name="Luo F."/>
            <person name="Zhou W."/>
            <person name="Sun J."/>
            <person name="Mao Q."/>
            <person name="Liang P."/>
            <person name="Zhou C."/>
            <person name="Tian Y."/>
            <person name="Men J."/>
            <person name="Lv X."/>
            <person name="Huang L."/>
            <person name="Zhou J."/>
            <person name="Hu Y."/>
            <person name="Li R."/>
            <person name="Zhang F."/>
            <person name="Lei H."/>
            <person name="Li X."/>
            <person name="Hu X."/>
            <person name="Liang C."/>
            <person name="Xu J."/>
            <person name="Wu Z."/>
            <person name="Yu X."/>
        </authorList>
    </citation>
    <scope>NUCLEOTIDE SEQUENCE</scope>
    <source>
        <strain>Henan</strain>
    </source>
</reference>
<dbReference type="AlphaFoldDB" id="G7Y8C4"/>
<keyword evidence="3" id="KW-1185">Reference proteome</keyword>
<gene>
    <name evidence="2" type="ORF">CLF_102687</name>
</gene>
<feature type="compositionally biased region" description="Polar residues" evidence="1">
    <location>
        <begin position="276"/>
        <end position="285"/>
    </location>
</feature>
<protein>
    <submittedName>
        <fullName evidence="2">Uncharacterized protein</fullName>
    </submittedName>
</protein>